<name>A0A078AWD4_STYLE</name>
<evidence type="ECO:0000313" key="4">
    <source>
        <dbReference type="Proteomes" id="UP000039865"/>
    </source>
</evidence>
<dbReference type="AlphaFoldDB" id="A0A078AWD4"/>
<accession>A0A078AWD4</accession>
<keyword evidence="1" id="KW-0175">Coiled coil</keyword>
<evidence type="ECO:0000256" key="1">
    <source>
        <dbReference type="SAM" id="Coils"/>
    </source>
</evidence>
<dbReference type="Proteomes" id="UP000039865">
    <property type="component" value="Unassembled WGS sequence"/>
</dbReference>
<reference evidence="3 4" key="1">
    <citation type="submission" date="2014-06" db="EMBL/GenBank/DDBJ databases">
        <authorList>
            <person name="Swart Estienne"/>
        </authorList>
    </citation>
    <scope>NUCLEOTIDE SEQUENCE [LARGE SCALE GENOMIC DNA]</scope>
    <source>
        <strain evidence="3 4">130c</strain>
    </source>
</reference>
<protein>
    <submittedName>
        <fullName evidence="3">Uncharacterized protein</fullName>
    </submittedName>
</protein>
<feature type="coiled-coil region" evidence="1">
    <location>
        <begin position="308"/>
        <end position="335"/>
    </location>
</feature>
<dbReference type="InParanoid" id="A0A078AWD4"/>
<sequence>MTDEYCQDWNNKWNELYKRAYEVVDQIVPRGQINGVFWVQIIDKVLMRDVFCGNYDSRTGRVYVQWIEKLKQIQSLIEGFRKVGRADQIQDIEPEYFKYSEELEKLLTLTRHSDMFKEDVLGEKISKQIGCQLQDAVFQNPNLSSLMDHKQSRGMRGSFHDTQEANQQSINPKKSIEDILQMFYQNQIKQKQNKRYTQQKQTSVTRSTANNISQSADKFSMTFQNPNSSTILNTSRSTYSKNTVIPWKFALDSRHGKSQITDENIKSSKKLIYDVQDISNDIDQNQVMLRLCQQVALKDEEKGLNIDAFDLLDQAQKYNEDIKALKRKKHAMINIIQDKRKSTDQAKRQMTPLGTRGMSYIKNVL</sequence>
<proteinExistence type="predicted"/>
<organism evidence="3 4">
    <name type="scientific">Stylonychia lemnae</name>
    <name type="common">Ciliate</name>
    <dbReference type="NCBI Taxonomy" id="5949"/>
    <lineage>
        <taxon>Eukaryota</taxon>
        <taxon>Sar</taxon>
        <taxon>Alveolata</taxon>
        <taxon>Ciliophora</taxon>
        <taxon>Intramacronucleata</taxon>
        <taxon>Spirotrichea</taxon>
        <taxon>Stichotrichia</taxon>
        <taxon>Sporadotrichida</taxon>
        <taxon>Oxytrichidae</taxon>
        <taxon>Stylonychinae</taxon>
        <taxon>Stylonychia</taxon>
    </lineage>
</organism>
<evidence type="ECO:0000313" key="3">
    <source>
        <dbReference type="EMBL" id="CDW85552.1"/>
    </source>
</evidence>
<evidence type="ECO:0000256" key="2">
    <source>
        <dbReference type="SAM" id="MobiDB-lite"/>
    </source>
</evidence>
<feature type="region of interest" description="Disordered" evidence="2">
    <location>
        <begin position="191"/>
        <end position="210"/>
    </location>
</feature>
<dbReference type="EMBL" id="CCKQ01013841">
    <property type="protein sequence ID" value="CDW85552.1"/>
    <property type="molecule type" value="Genomic_DNA"/>
</dbReference>
<keyword evidence="4" id="KW-1185">Reference proteome</keyword>
<gene>
    <name evidence="3" type="primary">Contig4724.g216</name>
    <name evidence="3" type="ORF">STYLEM_14631</name>
</gene>